<dbReference type="SMART" id="SM00471">
    <property type="entry name" value="HDc"/>
    <property type="match status" value="1"/>
</dbReference>
<dbReference type="InterPro" id="IPR037522">
    <property type="entry name" value="HD_GYP_dom"/>
</dbReference>
<gene>
    <name evidence="3" type="ORF">QE399_003570</name>
</gene>
<dbReference type="SUPFAM" id="SSF103190">
    <property type="entry name" value="Sensory domain-like"/>
    <property type="match status" value="1"/>
</dbReference>
<keyword evidence="1" id="KW-0812">Transmembrane</keyword>
<dbReference type="CDD" id="cd00077">
    <property type="entry name" value="HDc"/>
    <property type="match status" value="1"/>
</dbReference>
<feature type="domain" description="HD-GYP" evidence="2">
    <location>
        <begin position="751"/>
        <end position="951"/>
    </location>
</feature>
<dbReference type="InterPro" id="IPR003607">
    <property type="entry name" value="HD/PDEase_dom"/>
</dbReference>
<dbReference type="Proteomes" id="UP001267710">
    <property type="component" value="Unassembled WGS sequence"/>
</dbReference>
<dbReference type="PANTHER" id="PTHR43155">
    <property type="entry name" value="CYCLIC DI-GMP PHOSPHODIESTERASE PA4108-RELATED"/>
    <property type="match status" value="1"/>
</dbReference>
<dbReference type="Gene3D" id="1.10.3210.10">
    <property type="entry name" value="Hypothetical protein af1432"/>
    <property type="match status" value="2"/>
</dbReference>
<dbReference type="InterPro" id="IPR029151">
    <property type="entry name" value="Sensor-like_sf"/>
</dbReference>
<dbReference type="SUPFAM" id="SSF109604">
    <property type="entry name" value="HD-domain/PDEase-like"/>
    <property type="match status" value="2"/>
</dbReference>
<protein>
    <submittedName>
        <fullName evidence="3">HD-GYP domain-containing protein (C-di-GMP phosphodiesterase class II)</fullName>
    </submittedName>
</protein>
<dbReference type="Gene3D" id="3.30.450.40">
    <property type="match status" value="1"/>
</dbReference>
<keyword evidence="4" id="KW-1185">Reference proteome</keyword>
<name>A0ABU1IF73_9BURK</name>
<feature type="transmembrane region" description="Helical" evidence="1">
    <location>
        <begin position="12"/>
        <end position="34"/>
    </location>
</feature>
<sequence length="964" mass="106460">MKPRFRFYLLPTVLMATFLVVITLVTVTIAVARFETMSEESARNVFSLIAQRNVDQLSEIVEDAARVVRHQSEAPLRSEDLRDPGRRDRLVAALVTALRIHPFSYSYYLGFENDDFIQVIGVRDDARIRQSLKAPEGTASAVRVTLADPAFPGQRNESWEFLSAEGRVLGRAEGPATYGPSSRPWYTAARSRAGLHMTEPYVYESSQALGVTLSQALPGGDAVAGADISLAGLDGFAGTSLAGREGGIVVTDRLGRVLAAQASGALAAPVPVRQRALGEQAHPLLAAAASFYGEEGSRIVPVGDEKYAYATQAVRSAPHNALHVVAFAPMSPYVGMIERARDDILLSCLGLLCVFLPLAYFASRRVADTLGALTAESERIQRLDFSGGEPVRSMFYEIDLLGSAQHTMKQALKERDQALQATHQRLERLVDSGVQLPACHDQDEVVLHSLESARDLARAQGGQFWLGNGPDALQLVAQQGVWSEPDDLAAEDLVSRVYARREGTSWLTQRGGVDMHVVAVPVLAREDRCLGVMVLEVPLRPPGDPSEPAADQSLTRYAQTLASQAGIALENQSLLRSQRELMESLIRLVASAIDAKSEYTGGHCARVPELAAMLAQQASEVHTGPLASFRFTTEDEWREFRIGTWLHDCGKVTTPEHVVDKATKLETIYNRIHEIRTRFEVLRRDAEIDMLRQRLDGASETEARARFHARCQQLQDDFAFVAVCNIGTESMAPGYRDRLMEIGGQTWLRYFDDGLGLSHGEETRLAQVRAQPLPAVETLLADKPQHIIPRTGHDQQDPRYGFNMEVPEHLYNLGEVHNLLIEYGTLTAEERYKINDHIVQTIVMLEQLPLPDNLRRIPEYAGTHHETLIGTGYPRGLSAEQLSIPARIMAIADIFEALTASDRPYKKAKPLSEAVRILAKFKAKKHIDGDLFDLFLTSGVYLEYAHRFLAPEQIDAVDIGPYLG</sequence>
<dbReference type="EMBL" id="JAVIZX010000001">
    <property type="protein sequence ID" value="MDR6215881.1"/>
    <property type="molecule type" value="Genomic_DNA"/>
</dbReference>
<keyword evidence="1" id="KW-0472">Membrane</keyword>
<keyword evidence="1" id="KW-1133">Transmembrane helix</keyword>
<dbReference type="PROSITE" id="PS51832">
    <property type="entry name" value="HD_GYP"/>
    <property type="match status" value="1"/>
</dbReference>
<dbReference type="PANTHER" id="PTHR43155:SF2">
    <property type="entry name" value="CYCLIC DI-GMP PHOSPHODIESTERASE PA4108"/>
    <property type="match status" value="1"/>
</dbReference>
<dbReference type="InterPro" id="IPR029016">
    <property type="entry name" value="GAF-like_dom_sf"/>
</dbReference>
<accession>A0ABU1IF73</accession>
<evidence type="ECO:0000313" key="4">
    <source>
        <dbReference type="Proteomes" id="UP001267710"/>
    </source>
</evidence>
<organism evidence="3 4">
    <name type="scientific">Paracidovorax wautersii</name>
    <dbReference type="NCBI Taxonomy" id="1177982"/>
    <lineage>
        <taxon>Bacteria</taxon>
        <taxon>Pseudomonadati</taxon>
        <taxon>Pseudomonadota</taxon>
        <taxon>Betaproteobacteria</taxon>
        <taxon>Burkholderiales</taxon>
        <taxon>Comamonadaceae</taxon>
        <taxon>Paracidovorax</taxon>
    </lineage>
</organism>
<evidence type="ECO:0000259" key="2">
    <source>
        <dbReference type="PROSITE" id="PS51832"/>
    </source>
</evidence>
<dbReference type="Gene3D" id="3.30.450.20">
    <property type="entry name" value="PAS domain"/>
    <property type="match status" value="1"/>
</dbReference>
<evidence type="ECO:0000256" key="1">
    <source>
        <dbReference type="SAM" id="Phobius"/>
    </source>
</evidence>
<proteinExistence type="predicted"/>
<evidence type="ECO:0000313" key="3">
    <source>
        <dbReference type="EMBL" id="MDR6215881.1"/>
    </source>
</evidence>
<dbReference type="Pfam" id="PF13487">
    <property type="entry name" value="HD_5"/>
    <property type="match status" value="1"/>
</dbReference>
<dbReference type="SUPFAM" id="SSF55781">
    <property type="entry name" value="GAF domain-like"/>
    <property type="match status" value="1"/>
</dbReference>
<comment type="caution">
    <text evidence="3">The sequence shown here is derived from an EMBL/GenBank/DDBJ whole genome shotgun (WGS) entry which is preliminary data.</text>
</comment>
<dbReference type="Gene3D" id="6.10.340.10">
    <property type="match status" value="1"/>
</dbReference>
<reference evidence="3 4" key="1">
    <citation type="submission" date="2023-08" db="EMBL/GenBank/DDBJ databases">
        <title>Functional and genomic diversity of the sorghum phyllosphere microbiome.</title>
        <authorList>
            <person name="Shade A."/>
        </authorList>
    </citation>
    <scope>NUCLEOTIDE SEQUENCE [LARGE SCALE GENOMIC DNA]</scope>
    <source>
        <strain evidence="3 4">SORGH_AS_0335</strain>
    </source>
</reference>